<keyword evidence="8" id="KW-1185">Reference proteome</keyword>
<evidence type="ECO:0000313" key="7">
    <source>
        <dbReference type="EMBL" id="SEG26044.1"/>
    </source>
</evidence>
<dbReference type="Gene3D" id="3.20.10.10">
    <property type="entry name" value="D-amino Acid Aminotransferase, subunit A, domain 2"/>
    <property type="match status" value="1"/>
</dbReference>
<evidence type="ECO:0000313" key="8">
    <source>
        <dbReference type="Proteomes" id="UP000236743"/>
    </source>
</evidence>
<keyword evidence="7" id="KW-0456">Lyase</keyword>
<dbReference type="InterPro" id="IPR005802">
    <property type="entry name" value="ADC_synth_comp_1"/>
</dbReference>
<evidence type="ECO:0000259" key="6">
    <source>
        <dbReference type="Pfam" id="PF00425"/>
    </source>
</evidence>
<name>A0A1H5YPV9_9HYPH</name>
<dbReference type="InterPro" id="IPR043132">
    <property type="entry name" value="BCAT-like_C"/>
</dbReference>
<evidence type="ECO:0000256" key="2">
    <source>
        <dbReference type="ARBA" id="ARBA00009320"/>
    </source>
</evidence>
<accession>A0A1H5YPV9</accession>
<dbReference type="EMBL" id="FNUY01000004">
    <property type="protein sequence ID" value="SEG26044.1"/>
    <property type="molecule type" value="Genomic_DNA"/>
</dbReference>
<dbReference type="Gene3D" id="3.60.120.10">
    <property type="entry name" value="Anthranilate synthase"/>
    <property type="match status" value="1"/>
</dbReference>
<comment type="similarity">
    <text evidence="2">Belongs to the class-IV pyridoxal-phosphate-dependent aminotransferase family.</text>
</comment>
<dbReference type="Proteomes" id="UP000236743">
    <property type="component" value="Unassembled WGS sequence"/>
</dbReference>
<dbReference type="SUPFAM" id="SSF56322">
    <property type="entry name" value="ADC synthase"/>
    <property type="match status" value="1"/>
</dbReference>
<sequence>MAQSPYGSDNPIHRSPEMPRLLPAFCPDAKRRPPFVLLEDRLDLSAPALLYADPVAVVRCDAVEDVAAALVEIEAGLARGLHAAGFLSYELGYAFEPKLAPLMPAARSVPLLWFGLFRAPTQIPAAALDQFFGTLAPPPPIGGVQPSLDSAGHASKVRRILDYLAAGDAYQINLTFPVGFHYEGDPLALYAAMRSSQPVSHGGVVAFAGATVLSVSPELFLDVAAGRVTTRPMKGTVARGADAEADRAAIAGLSGDPKQRAENLMIVDLLRNDLGRIAELGSVKVPALFSVETYPTLHTLTSTVMAKLRKGLSLNDLLQAVFPCGSITGAPKHRAMELIREIETEPRDVYTGSIGAFAPNGDLRLNVAIRTATIFPDGEGRYGVGGGIVADSEAQSEYDECLLKARVLTDLSAEYGLIETLRWSQATGFARLALHLDRLGASAGALGFRFDPAAMAAELEQLAGSFISEGDRRVRLELHRSGKFDLTAAILGEEPDRPLLVAVAPERVDAGDPFLRHKTTRRARYEFAFAAATANGRDEVIFLNRAGRVTEAARSNVFVERGGRLLTPPLANGLLPGVLRRALLESGEVVEQELSLDDLRMAERWFLGNSLRGLRLARL</sequence>
<dbReference type="PANTHER" id="PTHR11236:SF50">
    <property type="entry name" value="AMINODEOXYCHORISMATE SYNTHASE COMPONENT 1"/>
    <property type="match status" value="1"/>
</dbReference>
<dbReference type="InterPro" id="IPR015890">
    <property type="entry name" value="Chorismate_C"/>
</dbReference>
<dbReference type="PROSITE" id="PS00770">
    <property type="entry name" value="AA_TRANSFER_CLASS_4"/>
    <property type="match status" value="1"/>
</dbReference>
<dbReference type="GO" id="GO:0009396">
    <property type="term" value="P:folic acid-containing compound biosynthetic process"/>
    <property type="evidence" value="ECO:0007669"/>
    <property type="project" value="InterPro"/>
</dbReference>
<evidence type="ECO:0000256" key="1">
    <source>
        <dbReference type="ARBA" id="ARBA00001933"/>
    </source>
</evidence>
<dbReference type="GO" id="GO:0046820">
    <property type="term" value="F:4-amino-4-deoxychorismate synthase activity"/>
    <property type="evidence" value="ECO:0007669"/>
    <property type="project" value="TreeGrafter"/>
</dbReference>
<dbReference type="GO" id="GO:0000162">
    <property type="term" value="P:L-tryptophan biosynthetic process"/>
    <property type="evidence" value="ECO:0007669"/>
    <property type="project" value="TreeGrafter"/>
</dbReference>
<dbReference type="GO" id="GO:0016829">
    <property type="term" value="F:lyase activity"/>
    <property type="evidence" value="ECO:0007669"/>
    <property type="project" value="UniProtKB-KW"/>
</dbReference>
<evidence type="ECO:0000256" key="3">
    <source>
        <dbReference type="ARBA" id="ARBA00014472"/>
    </source>
</evidence>
<dbReference type="AlphaFoldDB" id="A0A1H5YPV9"/>
<dbReference type="Pfam" id="PF00425">
    <property type="entry name" value="Chorismate_bind"/>
    <property type="match status" value="1"/>
</dbReference>
<organism evidence="7 8">
    <name type="scientific">Bosea lathyri</name>
    <dbReference type="NCBI Taxonomy" id="1036778"/>
    <lineage>
        <taxon>Bacteria</taxon>
        <taxon>Pseudomonadati</taxon>
        <taxon>Pseudomonadota</taxon>
        <taxon>Alphaproteobacteria</taxon>
        <taxon>Hyphomicrobiales</taxon>
        <taxon>Boseaceae</taxon>
        <taxon>Bosea</taxon>
    </lineage>
</organism>
<evidence type="ECO:0000256" key="5">
    <source>
        <dbReference type="RuleBase" id="RU004516"/>
    </source>
</evidence>
<proteinExistence type="inferred from homology"/>
<dbReference type="InterPro" id="IPR018300">
    <property type="entry name" value="Aminotrans_IV_CS"/>
</dbReference>
<dbReference type="InterPro" id="IPR043131">
    <property type="entry name" value="BCAT-like_N"/>
</dbReference>
<gene>
    <name evidence="7" type="ORF">SAMN04488115_10435</name>
</gene>
<dbReference type="Gene3D" id="3.30.470.10">
    <property type="match status" value="1"/>
</dbReference>
<dbReference type="NCBIfam" id="TIGR00553">
    <property type="entry name" value="pabB"/>
    <property type="match status" value="1"/>
</dbReference>
<dbReference type="InterPro" id="IPR001544">
    <property type="entry name" value="Aminotrans_IV"/>
</dbReference>
<dbReference type="SUPFAM" id="SSF56752">
    <property type="entry name" value="D-aminoacid aminotransferase-like PLP-dependent enzymes"/>
    <property type="match status" value="1"/>
</dbReference>
<comment type="cofactor">
    <cofactor evidence="1 5">
        <name>pyridoxal 5'-phosphate</name>
        <dbReference type="ChEBI" id="CHEBI:597326"/>
    </cofactor>
</comment>
<dbReference type="InterPro" id="IPR005801">
    <property type="entry name" value="ADC_synthase"/>
</dbReference>
<protein>
    <recommendedName>
        <fullName evidence="3">Probable branched-chain-amino-acid aminotransferase</fullName>
    </recommendedName>
</protein>
<reference evidence="7 8" key="1">
    <citation type="submission" date="2016-10" db="EMBL/GenBank/DDBJ databases">
        <authorList>
            <person name="de Groot N.N."/>
        </authorList>
    </citation>
    <scope>NUCLEOTIDE SEQUENCE [LARGE SCALE GENOMIC DNA]</scope>
    <source>
        <strain evidence="7 8">DSM 26656</strain>
    </source>
</reference>
<dbReference type="InterPro" id="IPR019999">
    <property type="entry name" value="Anth_synth_I-like"/>
</dbReference>
<feature type="domain" description="Chorismate-utilising enzyme C-terminal" evidence="6">
    <location>
        <begin position="152"/>
        <end position="404"/>
    </location>
</feature>
<evidence type="ECO:0000256" key="4">
    <source>
        <dbReference type="ARBA" id="ARBA00022898"/>
    </source>
</evidence>
<dbReference type="PRINTS" id="PR00095">
    <property type="entry name" value="ANTSNTHASEI"/>
</dbReference>
<dbReference type="Pfam" id="PF01063">
    <property type="entry name" value="Aminotran_4"/>
    <property type="match status" value="1"/>
</dbReference>
<keyword evidence="4 5" id="KW-0663">Pyridoxal phosphate</keyword>
<dbReference type="PANTHER" id="PTHR11236">
    <property type="entry name" value="AMINOBENZOATE/ANTHRANILATE SYNTHASE"/>
    <property type="match status" value="1"/>
</dbReference>
<dbReference type="NCBIfam" id="NF005698">
    <property type="entry name" value="PRK07508.1"/>
    <property type="match status" value="1"/>
</dbReference>
<dbReference type="InterPro" id="IPR036038">
    <property type="entry name" value="Aminotransferase-like"/>
</dbReference>